<dbReference type="InterPro" id="IPR002661">
    <property type="entry name" value="Ribosome_recyc_fac"/>
</dbReference>
<dbReference type="SUPFAM" id="SSF55194">
    <property type="entry name" value="Ribosome recycling factor, RRF"/>
    <property type="match status" value="1"/>
</dbReference>
<evidence type="ECO:0000259" key="8">
    <source>
        <dbReference type="Pfam" id="PF01765"/>
    </source>
</evidence>
<proteinExistence type="inferred from homology"/>
<evidence type="ECO:0000256" key="5">
    <source>
        <dbReference type="ARBA" id="ARBA00025050"/>
    </source>
</evidence>
<dbReference type="InterPro" id="IPR023584">
    <property type="entry name" value="Ribosome_recyc_fac_dom"/>
</dbReference>
<dbReference type="OrthoDB" id="9804006at2"/>
<dbReference type="NCBIfam" id="TIGR00496">
    <property type="entry name" value="frr"/>
    <property type="match status" value="1"/>
</dbReference>
<protein>
    <recommendedName>
        <fullName evidence="6">Ribosome-recycling factor</fullName>
        <shortName evidence="6">RRF</shortName>
    </recommendedName>
    <alternativeName>
        <fullName evidence="6">Ribosome-releasing factor</fullName>
    </alternativeName>
</protein>
<evidence type="ECO:0000256" key="4">
    <source>
        <dbReference type="ARBA" id="ARBA00022917"/>
    </source>
</evidence>
<evidence type="ECO:0000256" key="1">
    <source>
        <dbReference type="ARBA" id="ARBA00004496"/>
    </source>
</evidence>
<accession>A0A7L4URJ6</accession>
<name>A0A7L4URJ6_BALHA</name>
<dbReference type="PANTHER" id="PTHR20982:SF3">
    <property type="entry name" value="MITOCHONDRIAL RIBOSOME RECYCLING FACTOR PSEUDO 1"/>
    <property type="match status" value="1"/>
</dbReference>
<evidence type="ECO:0000256" key="3">
    <source>
        <dbReference type="ARBA" id="ARBA00022490"/>
    </source>
</evidence>
<reference evidence="9 10" key="1">
    <citation type="submission" date="2018-05" db="EMBL/GenBank/DDBJ databases">
        <title>Genomic Encyclopedia of Type Strains, Phase IV (KMG-IV): sequencing the most valuable type-strain genomes for metagenomic binning, comparative biology and taxonomic classification.</title>
        <authorList>
            <person name="Goeker M."/>
        </authorList>
    </citation>
    <scope>NUCLEOTIDE SEQUENCE [LARGE SCALE GENOMIC DNA]</scope>
    <source>
        <strain evidence="9 10">DSM 28579</strain>
    </source>
</reference>
<dbReference type="AlphaFoldDB" id="A0A7L4URJ6"/>
<keyword evidence="10" id="KW-1185">Reference proteome</keyword>
<dbReference type="HAMAP" id="MF_00040">
    <property type="entry name" value="RRF"/>
    <property type="match status" value="1"/>
</dbReference>
<dbReference type="EMBL" id="QENZ01000003">
    <property type="protein sequence ID" value="PVX52061.1"/>
    <property type="molecule type" value="Genomic_DNA"/>
</dbReference>
<comment type="caution">
    <text evidence="9">The sequence shown here is derived from an EMBL/GenBank/DDBJ whole genome shotgun (WGS) entry which is preliminary data.</text>
</comment>
<dbReference type="FunFam" id="1.10.132.20:FF:000001">
    <property type="entry name" value="Ribosome-recycling factor"/>
    <property type="match status" value="1"/>
</dbReference>
<comment type="function">
    <text evidence="5 6">Responsible for the release of ribosomes from messenger RNA at the termination of protein biosynthesis. May increase the efficiency of translation by recycling ribosomes from one round of translation to another.</text>
</comment>
<dbReference type="RefSeq" id="WP_116495621.1">
    <property type="nucleotide sequence ID" value="NZ_QENZ01000003.1"/>
</dbReference>
<dbReference type="GO" id="GO:0043023">
    <property type="term" value="F:ribosomal large subunit binding"/>
    <property type="evidence" value="ECO:0007669"/>
    <property type="project" value="TreeGrafter"/>
</dbReference>
<sequence length="188" mass="21463">MDRQDTKRHLEEVKNAMSEAVEHLKNELVKIRAGKADPSMLKGVKVDYYGNLTPLNQVANIIASDAHTIAIQPWDKSTIPLIEKAILNANLGFNPDNNGEVVRVNVPPLTEERRKELVKQAKNEGENTRISIRNSRRDANEELKKMEKDGLSEDLRHDAEDDVQKLTDDFNKKIDELLDQKEKDIMKI</sequence>
<dbReference type="InterPro" id="IPR036191">
    <property type="entry name" value="RRF_sf"/>
</dbReference>
<dbReference type="GO" id="GO:0005737">
    <property type="term" value="C:cytoplasm"/>
    <property type="evidence" value="ECO:0007669"/>
    <property type="project" value="UniProtKB-SubCell"/>
</dbReference>
<comment type="similarity">
    <text evidence="2 6">Belongs to the RRF family.</text>
</comment>
<evidence type="ECO:0000256" key="2">
    <source>
        <dbReference type="ARBA" id="ARBA00005912"/>
    </source>
</evidence>
<dbReference type="PANTHER" id="PTHR20982">
    <property type="entry name" value="RIBOSOME RECYCLING FACTOR"/>
    <property type="match status" value="1"/>
</dbReference>
<dbReference type="Proteomes" id="UP000251835">
    <property type="component" value="Unassembled WGS sequence"/>
</dbReference>
<evidence type="ECO:0000313" key="10">
    <source>
        <dbReference type="Proteomes" id="UP000251835"/>
    </source>
</evidence>
<gene>
    <name evidence="6" type="primary">frr</name>
    <name evidence="9" type="ORF">C7377_0356</name>
</gene>
<keyword evidence="3 6" id="KW-0963">Cytoplasm</keyword>
<evidence type="ECO:0000256" key="6">
    <source>
        <dbReference type="HAMAP-Rule" id="MF_00040"/>
    </source>
</evidence>
<dbReference type="Pfam" id="PF01765">
    <property type="entry name" value="RRF"/>
    <property type="match status" value="1"/>
</dbReference>
<feature type="domain" description="Ribosome recycling factor" evidence="8">
    <location>
        <begin position="24"/>
        <end position="186"/>
    </location>
</feature>
<keyword evidence="7" id="KW-0175">Coiled coil</keyword>
<evidence type="ECO:0000256" key="7">
    <source>
        <dbReference type="SAM" id="Coils"/>
    </source>
</evidence>
<evidence type="ECO:0000313" key="9">
    <source>
        <dbReference type="EMBL" id="PVX52061.1"/>
    </source>
</evidence>
<organism evidence="9 10">
    <name type="scientific">Balneicella halophila</name>
    <dbReference type="NCBI Taxonomy" id="1537566"/>
    <lineage>
        <taxon>Bacteria</taxon>
        <taxon>Pseudomonadati</taxon>
        <taxon>Bacteroidota</taxon>
        <taxon>Bacteroidia</taxon>
        <taxon>Bacteroidales</taxon>
        <taxon>Balneicellaceae</taxon>
        <taxon>Balneicella</taxon>
    </lineage>
</organism>
<keyword evidence="4 6" id="KW-0648">Protein biosynthesis</keyword>
<comment type="subcellular location">
    <subcellularLocation>
        <location evidence="1 6">Cytoplasm</location>
    </subcellularLocation>
</comment>
<dbReference type="CDD" id="cd00520">
    <property type="entry name" value="RRF"/>
    <property type="match status" value="1"/>
</dbReference>
<dbReference type="FunFam" id="3.30.1360.40:FF:000001">
    <property type="entry name" value="Ribosome-recycling factor"/>
    <property type="match status" value="1"/>
</dbReference>
<dbReference type="Gene3D" id="1.10.132.20">
    <property type="entry name" value="Ribosome-recycling factor"/>
    <property type="match status" value="1"/>
</dbReference>
<dbReference type="Gene3D" id="3.30.1360.40">
    <property type="match status" value="1"/>
</dbReference>
<feature type="coiled-coil region" evidence="7">
    <location>
        <begin position="129"/>
        <end position="176"/>
    </location>
</feature>
<dbReference type="GO" id="GO:0006415">
    <property type="term" value="P:translational termination"/>
    <property type="evidence" value="ECO:0007669"/>
    <property type="project" value="UniProtKB-UniRule"/>
</dbReference>